<proteinExistence type="predicted"/>
<dbReference type="InterPro" id="IPR037830">
    <property type="entry name" value="ZZZ3"/>
</dbReference>
<evidence type="ECO:0000256" key="1">
    <source>
        <dbReference type="SAM" id="Coils"/>
    </source>
</evidence>
<protein>
    <submittedName>
        <fullName evidence="3">ARAD1C12298p</fullName>
    </submittedName>
</protein>
<name>A0A060T0D7_BLAAD</name>
<feature type="compositionally biased region" description="Low complexity" evidence="2">
    <location>
        <begin position="1"/>
        <end position="10"/>
    </location>
</feature>
<dbReference type="PANTHER" id="PTHR22705">
    <property type="entry name" value="ZINC FINGER, ZZ DOMAIN CONTAINING 3"/>
    <property type="match status" value="1"/>
</dbReference>
<accession>A0A060T0D7</accession>
<reference evidence="3" key="1">
    <citation type="submission" date="2014-02" db="EMBL/GenBank/DDBJ databases">
        <authorList>
            <person name="Genoscope - CEA"/>
        </authorList>
    </citation>
    <scope>NUCLEOTIDE SEQUENCE</scope>
    <source>
        <strain evidence="3">LS3</strain>
    </source>
</reference>
<sequence>MKHSVATGSKSGAGTGGDSEMDLDTNPDYIALKSTLSLLTEQRDQAKKDIVHLEALKKQALDDPIKFRNDLIATGAIRGAPSRQAPIPTPSISLDKYK</sequence>
<feature type="region of interest" description="Disordered" evidence="2">
    <location>
        <begin position="1"/>
        <end position="24"/>
    </location>
</feature>
<feature type="region of interest" description="Disordered" evidence="2">
    <location>
        <begin position="79"/>
        <end position="98"/>
    </location>
</feature>
<organism evidence="3">
    <name type="scientific">Blastobotrys adeninivorans</name>
    <name type="common">Yeast</name>
    <name type="synonym">Arxula adeninivorans</name>
    <dbReference type="NCBI Taxonomy" id="409370"/>
    <lineage>
        <taxon>Eukaryota</taxon>
        <taxon>Fungi</taxon>
        <taxon>Dikarya</taxon>
        <taxon>Ascomycota</taxon>
        <taxon>Saccharomycotina</taxon>
        <taxon>Dipodascomycetes</taxon>
        <taxon>Dipodascales</taxon>
        <taxon>Trichomonascaceae</taxon>
        <taxon>Blastobotrys</taxon>
    </lineage>
</organism>
<dbReference type="AlphaFoldDB" id="A0A060T0D7"/>
<keyword evidence="1" id="KW-0175">Coiled coil</keyword>
<feature type="coiled-coil region" evidence="1">
    <location>
        <begin position="36"/>
        <end position="63"/>
    </location>
</feature>
<dbReference type="EMBL" id="HG937693">
    <property type="protein sequence ID" value="CDP34438.1"/>
    <property type="molecule type" value="Genomic_DNA"/>
</dbReference>
<evidence type="ECO:0000256" key="2">
    <source>
        <dbReference type="SAM" id="MobiDB-lite"/>
    </source>
</evidence>
<reference evidence="3" key="2">
    <citation type="submission" date="2014-06" db="EMBL/GenBank/DDBJ databases">
        <title>The complete genome of Blastobotrys (Arxula) adeninivorans LS3 - a yeast of biotechnological interest.</title>
        <authorList>
            <person name="Kunze G."/>
            <person name="Gaillardin C."/>
            <person name="Czernicka M."/>
            <person name="Durrens P."/>
            <person name="Martin T."/>
            <person name="Boer E."/>
            <person name="Gabaldon T."/>
            <person name="Cruz J."/>
            <person name="Talla E."/>
            <person name="Marck C."/>
            <person name="Goffeau A."/>
            <person name="Barbe V."/>
            <person name="Baret P."/>
            <person name="Baronian K."/>
            <person name="Beier S."/>
            <person name="Bleykasten C."/>
            <person name="Bode R."/>
            <person name="Casaregola S."/>
            <person name="Despons L."/>
            <person name="Fairhead C."/>
            <person name="Giersberg M."/>
            <person name="Gierski P."/>
            <person name="Hahnel U."/>
            <person name="Hartmann A."/>
            <person name="Jankowska D."/>
            <person name="Jubin C."/>
            <person name="Jung P."/>
            <person name="Lafontaine I."/>
            <person name="Leh-Louis V."/>
            <person name="Lemaire M."/>
            <person name="Marcet-Houben M."/>
            <person name="Mascher M."/>
            <person name="Morel G."/>
            <person name="Richard G.-F."/>
            <person name="Riechen J."/>
            <person name="Sacerdot C."/>
            <person name="Sarkar A."/>
            <person name="Savel G."/>
            <person name="Schacherer J."/>
            <person name="Sherman D."/>
            <person name="Straub M.-L."/>
            <person name="Stein N."/>
            <person name="Thierry A."/>
            <person name="Trautwein-Schult A."/>
            <person name="Westhof E."/>
            <person name="Worch S."/>
            <person name="Dujon B."/>
            <person name="Souciet J.-L."/>
            <person name="Wincker P."/>
            <person name="Scholz U."/>
            <person name="Neuveglise N."/>
        </authorList>
    </citation>
    <scope>NUCLEOTIDE SEQUENCE</scope>
    <source>
        <strain evidence="3">LS3</strain>
    </source>
</reference>
<dbReference type="PhylomeDB" id="A0A060T0D7"/>
<gene>
    <name evidence="3" type="ORF">GNLVRS02_ARAD1C12298g</name>
</gene>
<evidence type="ECO:0000313" key="3">
    <source>
        <dbReference type="EMBL" id="CDP34438.1"/>
    </source>
</evidence>
<dbReference type="PANTHER" id="PTHR22705:SF0">
    <property type="entry name" value="ZZ-TYPE ZINC FINGER-CONTAINING PROTEIN 3"/>
    <property type="match status" value="1"/>
</dbReference>